<keyword evidence="2 7" id="KW-0645">Protease</keyword>
<dbReference type="GO" id="GO:0019784">
    <property type="term" value="F:deNEDDylase activity"/>
    <property type="evidence" value="ECO:0007669"/>
    <property type="project" value="InterPro"/>
</dbReference>
<name>A0A9W7SMX2_9PEZI</name>
<evidence type="ECO:0000256" key="1">
    <source>
        <dbReference type="ARBA" id="ARBA00005234"/>
    </source>
</evidence>
<proteinExistence type="inferred from homology"/>
<evidence type="ECO:0000256" key="5">
    <source>
        <dbReference type="SAM" id="MobiDB-lite"/>
    </source>
</evidence>
<protein>
    <submittedName>
        <fullName evidence="7">Ulp1 protease family, C-terminal catalytic domain</fullName>
    </submittedName>
</protein>
<dbReference type="GO" id="GO:0006508">
    <property type="term" value="P:proteolysis"/>
    <property type="evidence" value="ECO:0007669"/>
    <property type="project" value="UniProtKB-KW"/>
</dbReference>
<dbReference type="InterPro" id="IPR003653">
    <property type="entry name" value="Peptidase_C48_C"/>
</dbReference>
<dbReference type="InterPro" id="IPR044613">
    <property type="entry name" value="Nep1/2-like"/>
</dbReference>
<dbReference type="GO" id="GO:0000338">
    <property type="term" value="P:protein deneddylation"/>
    <property type="evidence" value="ECO:0007669"/>
    <property type="project" value="TreeGrafter"/>
</dbReference>
<comment type="similarity">
    <text evidence="1">Belongs to the peptidase C48 family.</text>
</comment>
<dbReference type="InterPro" id="IPR038765">
    <property type="entry name" value="Papain-like_cys_pep_sf"/>
</dbReference>
<evidence type="ECO:0000256" key="2">
    <source>
        <dbReference type="ARBA" id="ARBA00022670"/>
    </source>
</evidence>
<keyword evidence="4" id="KW-0788">Thiol protease</keyword>
<dbReference type="PANTHER" id="PTHR46468:SF1">
    <property type="entry name" value="SENTRIN-SPECIFIC PROTEASE 8"/>
    <property type="match status" value="1"/>
</dbReference>
<organism evidence="7 8">
    <name type="scientific">Teratosphaeria destructans</name>
    <dbReference type="NCBI Taxonomy" id="418781"/>
    <lineage>
        <taxon>Eukaryota</taxon>
        <taxon>Fungi</taxon>
        <taxon>Dikarya</taxon>
        <taxon>Ascomycota</taxon>
        <taxon>Pezizomycotina</taxon>
        <taxon>Dothideomycetes</taxon>
        <taxon>Dothideomycetidae</taxon>
        <taxon>Mycosphaerellales</taxon>
        <taxon>Teratosphaeriaceae</taxon>
        <taxon>Teratosphaeria</taxon>
    </lineage>
</organism>
<dbReference type="Proteomes" id="UP001138500">
    <property type="component" value="Unassembled WGS sequence"/>
</dbReference>
<reference evidence="7 8" key="2">
    <citation type="journal article" date="2021" name="Curr. Genet.">
        <title>Genetic response to nitrogen starvation in the aggressive Eucalyptus foliar pathogen Teratosphaeria destructans.</title>
        <authorList>
            <person name="Havenga M."/>
            <person name="Wingfield B.D."/>
            <person name="Wingfield M.J."/>
            <person name="Dreyer L.L."/>
            <person name="Roets F."/>
            <person name="Aylward J."/>
        </authorList>
    </citation>
    <scope>NUCLEOTIDE SEQUENCE [LARGE SCALE GENOMIC DNA]</scope>
    <source>
        <strain evidence="7">CMW44962</strain>
    </source>
</reference>
<dbReference type="PANTHER" id="PTHR46468">
    <property type="entry name" value="SENTRIN-SPECIFIC PROTEASE 8"/>
    <property type="match status" value="1"/>
</dbReference>
<dbReference type="PROSITE" id="PS50600">
    <property type="entry name" value="ULP_PROTEASE"/>
    <property type="match status" value="1"/>
</dbReference>
<dbReference type="Pfam" id="PF02902">
    <property type="entry name" value="Peptidase_C48"/>
    <property type="match status" value="1"/>
</dbReference>
<feature type="region of interest" description="Disordered" evidence="5">
    <location>
        <begin position="1"/>
        <end position="29"/>
    </location>
</feature>
<evidence type="ECO:0000259" key="6">
    <source>
        <dbReference type="PROSITE" id="PS50600"/>
    </source>
</evidence>
<evidence type="ECO:0000313" key="7">
    <source>
        <dbReference type="EMBL" id="KAH9825374.1"/>
    </source>
</evidence>
<dbReference type="EMBL" id="RIBY02002123">
    <property type="protein sequence ID" value="KAH9825374.1"/>
    <property type="molecule type" value="Genomic_DNA"/>
</dbReference>
<gene>
    <name evidence="7" type="ORF">Tdes44962_MAKER04214</name>
</gene>
<reference evidence="7 8" key="1">
    <citation type="journal article" date="2018" name="IMA Fungus">
        <title>IMA Genome-F 10: Nine draft genome sequences of Claviceps purpurea s.lat., including C. arundinis, C. humidiphila, and C. cf. spartinae, pseudomolecules for the pitch canker pathogen Fusarium circinatum, draft genome of Davidsoniella eucalypti, Grosmannia galeiformis, Quambalaria eucalypti, and Teratosphaeria destructans.</title>
        <authorList>
            <person name="Wingfield B.D."/>
            <person name="Liu M."/>
            <person name="Nguyen H.D."/>
            <person name="Lane F.A."/>
            <person name="Morgan S.W."/>
            <person name="De Vos L."/>
            <person name="Wilken P.M."/>
            <person name="Duong T.A."/>
            <person name="Aylward J."/>
            <person name="Coetzee M.P."/>
            <person name="Dadej K."/>
            <person name="De Beer Z.W."/>
            <person name="Findlay W."/>
            <person name="Havenga M."/>
            <person name="Kolarik M."/>
            <person name="Menzies J.G."/>
            <person name="Naidoo K."/>
            <person name="Pochopski O."/>
            <person name="Shoukouhi P."/>
            <person name="Santana Q.C."/>
            <person name="Seifert K.A."/>
            <person name="Soal N."/>
            <person name="Steenkamp E.T."/>
            <person name="Tatham C.T."/>
            <person name="van der Nest M.A."/>
            <person name="Wingfield M.J."/>
        </authorList>
    </citation>
    <scope>NUCLEOTIDE SEQUENCE [LARGE SCALE GENOMIC DNA]</scope>
    <source>
        <strain evidence="7">CMW44962</strain>
    </source>
</reference>
<dbReference type="FunFam" id="3.40.395.10:FF:000008">
    <property type="entry name" value="Ulp1 protease family protein"/>
    <property type="match status" value="1"/>
</dbReference>
<keyword evidence="3" id="KW-0378">Hydrolase</keyword>
<accession>A0A9W7SMX2</accession>
<feature type="region of interest" description="Disordered" evidence="5">
    <location>
        <begin position="299"/>
        <end position="334"/>
    </location>
</feature>
<evidence type="ECO:0000256" key="3">
    <source>
        <dbReference type="ARBA" id="ARBA00022801"/>
    </source>
</evidence>
<comment type="caution">
    <text evidence="7">The sequence shown here is derived from an EMBL/GenBank/DDBJ whole genome shotgun (WGS) entry which is preliminary data.</text>
</comment>
<dbReference type="AlphaFoldDB" id="A0A9W7SMX2"/>
<feature type="domain" description="Ubiquitin-like protease family profile" evidence="6">
    <location>
        <begin position="78"/>
        <end position="261"/>
    </location>
</feature>
<dbReference type="Gene3D" id="3.40.395.10">
    <property type="entry name" value="Adenoviral Proteinase, Chain A"/>
    <property type="match status" value="1"/>
</dbReference>
<dbReference type="OrthoDB" id="5065855at2759"/>
<dbReference type="GO" id="GO:0008234">
    <property type="term" value="F:cysteine-type peptidase activity"/>
    <property type="evidence" value="ECO:0007669"/>
    <property type="project" value="UniProtKB-KW"/>
</dbReference>
<keyword evidence="8" id="KW-1185">Reference proteome</keyword>
<evidence type="ECO:0000256" key="4">
    <source>
        <dbReference type="ARBA" id="ARBA00022807"/>
    </source>
</evidence>
<sequence length="334" mass="37607">MPLTKPSPHSSSRDSRGSHRNSGSGFHPFGGRVSRHFGDSVSPTSTAQGFKSMNLLKAFLNLKSASNVKDIRRVRTSAMANKRRFHQLSPDDAYLSYHDVRLTREDVDTIKNDWLTDNAIAFWEEYLEHEKLRDYPKANIVLLRPSMSFMLMNSKDPLSLKSALPDFARTSHIFLPVNDCRDVTAVEGGSHWSLLLVSVIDGVAFHYDSMTPSNLAEAKIVASKISQLLGKPLKFINLEDSPQQENGMDCGVYVCLLMQHLLMTRLLRAHAEDKVSMSMRGKEVDAAGGRREMLRIIEVRRKEGERRRSRSHSRSPFENGKSRSPPRIGDENAG</sequence>
<dbReference type="SUPFAM" id="SSF54001">
    <property type="entry name" value="Cysteine proteinases"/>
    <property type="match status" value="1"/>
</dbReference>
<evidence type="ECO:0000313" key="8">
    <source>
        <dbReference type="Proteomes" id="UP001138500"/>
    </source>
</evidence>